<proteinExistence type="predicted"/>
<gene>
    <name evidence="1" type="ORF">IV01_12500</name>
</gene>
<dbReference type="EMBL" id="JPQU01000034">
    <property type="protein sequence ID" value="KFE55439.1"/>
    <property type="molecule type" value="Genomic_DNA"/>
</dbReference>
<protein>
    <submittedName>
        <fullName evidence="1">Uncharacterized protein</fullName>
    </submittedName>
</protein>
<dbReference type="OrthoDB" id="6896393at2"/>
<evidence type="ECO:0000313" key="2">
    <source>
        <dbReference type="Proteomes" id="UP000028631"/>
    </source>
</evidence>
<dbReference type="AlphaFoldDB" id="A0A085VJ26"/>
<keyword evidence="2" id="KW-1185">Reference proteome</keyword>
<name>A0A085VJ26_PSESX</name>
<sequence>MSIQNKDWYARINKMPGLSGPTLLVSGTVTVPNSNTEATLVVAAIQDKSLGLRLELQLESKGIGLAVLTEKAVSFSQPSTYDVPHISIFHDGKELTRIENVEILN</sequence>
<accession>A0A085VJ26</accession>
<organism evidence="1 2">
    <name type="scientific">Pseudomonas syringae</name>
    <dbReference type="NCBI Taxonomy" id="317"/>
    <lineage>
        <taxon>Bacteria</taxon>
        <taxon>Pseudomonadati</taxon>
        <taxon>Pseudomonadota</taxon>
        <taxon>Gammaproteobacteria</taxon>
        <taxon>Pseudomonadales</taxon>
        <taxon>Pseudomonadaceae</taxon>
        <taxon>Pseudomonas</taxon>
    </lineage>
</organism>
<reference evidence="1 2" key="1">
    <citation type="submission" date="2014-07" db="EMBL/GenBank/DDBJ databases">
        <title>Draft Genome Sequences of Environmental Pseudomonas syringae strains.</title>
        <authorList>
            <person name="Baltrus D.A."/>
            <person name="Berge O."/>
            <person name="Morris C."/>
        </authorList>
    </citation>
    <scope>NUCLEOTIDE SEQUENCE [LARGE SCALE GENOMIC DNA]</scope>
    <source>
        <strain evidence="1 2">GAW0119</strain>
    </source>
</reference>
<evidence type="ECO:0000313" key="1">
    <source>
        <dbReference type="EMBL" id="KFE55439.1"/>
    </source>
</evidence>
<comment type="caution">
    <text evidence="1">The sequence shown here is derived from an EMBL/GenBank/DDBJ whole genome shotgun (WGS) entry which is preliminary data.</text>
</comment>
<dbReference type="Proteomes" id="UP000028631">
    <property type="component" value="Unassembled WGS sequence"/>
</dbReference>
<dbReference type="RefSeq" id="WP_032628567.1">
    <property type="nucleotide sequence ID" value="NZ_JPQU01000034.1"/>
</dbReference>
<dbReference type="PATRIC" id="fig|317.175.peg.2604"/>